<dbReference type="Proteomes" id="UP000193648">
    <property type="component" value="Unassembled WGS sequence"/>
</dbReference>
<comment type="caution">
    <text evidence="1">The sequence shown here is derived from an EMBL/GenBank/DDBJ whole genome shotgun (WGS) entry which is preliminary data.</text>
</comment>
<keyword evidence="2" id="KW-1185">Reference proteome</keyword>
<gene>
    <name evidence="1" type="ORF">BCR41DRAFT_392632</name>
</gene>
<reference evidence="1 2" key="1">
    <citation type="submission" date="2016-07" db="EMBL/GenBank/DDBJ databases">
        <title>Pervasive Adenine N6-methylation of Active Genes in Fungi.</title>
        <authorList>
            <consortium name="DOE Joint Genome Institute"/>
            <person name="Mondo S.J."/>
            <person name="Dannebaum R.O."/>
            <person name="Kuo R.C."/>
            <person name="Labutti K."/>
            <person name="Haridas S."/>
            <person name="Kuo A."/>
            <person name="Salamov A."/>
            <person name="Ahrendt S.R."/>
            <person name="Lipzen A."/>
            <person name="Sullivan W."/>
            <person name="Andreopoulos W.B."/>
            <person name="Clum A."/>
            <person name="Lindquist E."/>
            <person name="Daum C."/>
            <person name="Ramamoorthy G.K."/>
            <person name="Gryganskyi A."/>
            <person name="Culley D."/>
            <person name="Magnuson J.K."/>
            <person name="James T.Y."/>
            <person name="O'Malley M.A."/>
            <person name="Stajich J.E."/>
            <person name="Spatafora J.W."/>
            <person name="Visel A."/>
            <person name="Grigoriev I.V."/>
        </authorList>
    </citation>
    <scope>NUCLEOTIDE SEQUENCE [LARGE SCALE GENOMIC DNA]</scope>
    <source>
        <strain evidence="1 2">NRRL 3116</strain>
    </source>
</reference>
<dbReference type="InParanoid" id="A0A1Y2GYC7"/>
<dbReference type="AlphaFoldDB" id="A0A1Y2GYC7"/>
<evidence type="ECO:0000313" key="2">
    <source>
        <dbReference type="Proteomes" id="UP000193648"/>
    </source>
</evidence>
<name>A0A1Y2GYC7_9FUNG</name>
<dbReference type="GeneID" id="33570317"/>
<organism evidence="1 2">
    <name type="scientific">Lobosporangium transversale</name>
    <dbReference type="NCBI Taxonomy" id="64571"/>
    <lineage>
        <taxon>Eukaryota</taxon>
        <taxon>Fungi</taxon>
        <taxon>Fungi incertae sedis</taxon>
        <taxon>Mucoromycota</taxon>
        <taxon>Mortierellomycotina</taxon>
        <taxon>Mortierellomycetes</taxon>
        <taxon>Mortierellales</taxon>
        <taxon>Mortierellaceae</taxon>
        <taxon>Lobosporangium</taxon>
    </lineage>
</organism>
<dbReference type="RefSeq" id="XP_021885035.1">
    <property type="nucleotide sequence ID" value="XM_022028474.1"/>
</dbReference>
<dbReference type="SUPFAM" id="SSF81296">
    <property type="entry name" value="E set domains"/>
    <property type="match status" value="1"/>
</dbReference>
<evidence type="ECO:0000313" key="1">
    <source>
        <dbReference type="EMBL" id="ORZ27308.1"/>
    </source>
</evidence>
<proteinExistence type="predicted"/>
<evidence type="ECO:0008006" key="3">
    <source>
        <dbReference type="Google" id="ProtNLM"/>
    </source>
</evidence>
<dbReference type="EMBL" id="MCFF01000004">
    <property type="protein sequence ID" value="ORZ27308.1"/>
    <property type="molecule type" value="Genomic_DNA"/>
</dbReference>
<protein>
    <recommendedName>
        <fullName evidence="3">MD-2-related lipid-recognition domain-containing protein</fullName>
    </recommendedName>
</protein>
<dbReference type="InterPro" id="IPR014756">
    <property type="entry name" value="Ig_E-set"/>
</dbReference>
<accession>A0A1Y2GYC7</accession>
<sequence length="103" mass="11272">MKGLRYRDWNSLIPITASARLNIVGKFLNHIIYTDAFDFCTVLAKFGTSCPVSTSAAQIKFCFLIKKTAPPLPILFQIPSINGNGHITFCLQATVTVVEAPPS</sequence>